<dbReference type="GO" id="GO:0046872">
    <property type="term" value="F:metal ion binding"/>
    <property type="evidence" value="ECO:0007669"/>
    <property type="project" value="InterPro"/>
</dbReference>
<proteinExistence type="inferred from homology"/>
<accession>L0RA50</accession>
<evidence type="ECO:0000256" key="3">
    <source>
        <dbReference type="ARBA" id="ARBA00022729"/>
    </source>
</evidence>
<reference evidence="6 7" key="1">
    <citation type="submission" date="2012-10" db="EMBL/GenBank/DDBJ databases">
        <authorList>
            <person name="Genoscope - CEA"/>
        </authorList>
    </citation>
    <scope>NUCLEOTIDE SEQUENCE [LARGE SCALE GENOMIC DNA]</scope>
    <source>
        <strain evidence="7">AM13 / DSM 14728</strain>
    </source>
</reference>
<dbReference type="InterPro" id="IPR050492">
    <property type="entry name" value="Bact_metal-bind_prot9"/>
</dbReference>
<dbReference type="PATRIC" id="fig|1121451.3.peg.1041"/>
<feature type="signal peptide" evidence="5">
    <location>
        <begin position="1"/>
        <end position="23"/>
    </location>
</feature>
<dbReference type="InterPro" id="IPR006129">
    <property type="entry name" value="AdhesinB"/>
</dbReference>
<dbReference type="RefSeq" id="WP_015335670.1">
    <property type="nucleotide sequence ID" value="NC_020055.1"/>
</dbReference>
<sequence>MSRFKIIMVFFMLSFLFCTPGLAAGKLIIGTTLHPYYSFVTNIVKDRAEVRPVIGEGFNPHNYRPQPDDIKHVMNLDVLVINGIGHDEFAMEILEAAQMKGKIPVIFANKDVSLIPVSGSIDGLKIVNPHTFISVTTSIQQIYTIAKELAKIDSQNAKFYKKNARTYARKLRKIKAKYMKILADLPEIEFRCATIHGGYDYLLQDFGLQVTSVIEPNHGLKPTANQLAKTIKKIKELNVDVIFTEMNFPDKYVDTIHEETGIRVRHLSHLTGGSYSPDSFEKGIEANMKALTDALVEAHGMKAGQR</sequence>
<dbReference type="Pfam" id="PF01297">
    <property type="entry name" value="ZnuA"/>
    <property type="match status" value="1"/>
</dbReference>
<evidence type="ECO:0000256" key="4">
    <source>
        <dbReference type="RuleBase" id="RU003512"/>
    </source>
</evidence>
<dbReference type="Proteomes" id="UP000010808">
    <property type="component" value="Chromosome"/>
</dbReference>
<dbReference type="PRINTS" id="PR00691">
    <property type="entry name" value="ADHESINB"/>
</dbReference>
<dbReference type="eggNOG" id="COG0803">
    <property type="taxonomic scope" value="Bacteria"/>
</dbReference>
<evidence type="ECO:0000256" key="2">
    <source>
        <dbReference type="ARBA" id="ARBA00022448"/>
    </source>
</evidence>
<comment type="similarity">
    <text evidence="1 4">Belongs to the bacterial solute-binding protein 9 family.</text>
</comment>
<dbReference type="SUPFAM" id="SSF53807">
    <property type="entry name" value="Helical backbone' metal receptor"/>
    <property type="match status" value="1"/>
</dbReference>
<organism evidence="6 7">
    <name type="scientific">Maridesulfovibrio hydrothermalis AM13 = DSM 14728</name>
    <dbReference type="NCBI Taxonomy" id="1121451"/>
    <lineage>
        <taxon>Bacteria</taxon>
        <taxon>Pseudomonadati</taxon>
        <taxon>Thermodesulfobacteriota</taxon>
        <taxon>Desulfovibrionia</taxon>
        <taxon>Desulfovibrionales</taxon>
        <taxon>Desulfovibrionaceae</taxon>
        <taxon>Maridesulfovibrio</taxon>
    </lineage>
</organism>
<gene>
    <name evidence="6" type="ORF">DESAM_20778</name>
</gene>
<dbReference type="InterPro" id="IPR006128">
    <property type="entry name" value="Lipoprotein_PsaA-like"/>
</dbReference>
<dbReference type="OrthoDB" id="9810636at2"/>
<dbReference type="Gene3D" id="3.40.50.1980">
    <property type="entry name" value="Nitrogenase molybdenum iron protein domain"/>
    <property type="match status" value="2"/>
</dbReference>
<name>L0RA50_9BACT</name>
<evidence type="ECO:0000313" key="6">
    <source>
        <dbReference type="EMBL" id="CCO23065.1"/>
    </source>
</evidence>
<dbReference type="KEGG" id="dhy:DESAM_20778"/>
<keyword evidence="2 4" id="KW-0813">Transport</keyword>
<dbReference type="PANTHER" id="PTHR42953">
    <property type="entry name" value="HIGH-AFFINITY ZINC UPTAKE SYSTEM PROTEIN ZNUA-RELATED"/>
    <property type="match status" value="1"/>
</dbReference>
<dbReference type="GO" id="GO:0030001">
    <property type="term" value="P:metal ion transport"/>
    <property type="evidence" value="ECO:0007669"/>
    <property type="project" value="InterPro"/>
</dbReference>
<evidence type="ECO:0000256" key="1">
    <source>
        <dbReference type="ARBA" id="ARBA00011028"/>
    </source>
</evidence>
<keyword evidence="3 5" id="KW-0732">Signal</keyword>
<dbReference type="AlphaFoldDB" id="L0RA50"/>
<dbReference type="HOGENOM" id="CLU_016838_1_0_7"/>
<dbReference type="InterPro" id="IPR006127">
    <property type="entry name" value="ZnuA-like"/>
</dbReference>
<dbReference type="PANTHER" id="PTHR42953:SF3">
    <property type="entry name" value="HIGH-AFFINITY ZINC UPTAKE SYSTEM PROTEIN ZNUA"/>
    <property type="match status" value="1"/>
</dbReference>
<dbReference type="PRINTS" id="PR00690">
    <property type="entry name" value="ADHESNFAMILY"/>
</dbReference>
<evidence type="ECO:0000256" key="5">
    <source>
        <dbReference type="SAM" id="SignalP"/>
    </source>
</evidence>
<dbReference type="EMBL" id="FO203522">
    <property type="protein sequence ID" value="CCO23065.1"/>
    <property type="molecule type" value="Genomic_DNA"/>
</dbReference>
<evidence type="ECO:0000313" key="7">
    <source>
        <dbReference type="Proteomes" id="UP000010808"/>
    </source>
</evidence>
<protein>
    <submittedName>
        <fullName evidence="6">Periplasmic solute binding protein</fullName>
    </submittedName>
</protein>
<dbReference type="STRING" id="1121451.DESAM_20778"/>
<feature type="chain" id="PRO_5003947736" evidence="5">
    <location>
        <begin position="24"/>
        <end position="306"/>
    </location>
</feature>
<keyword evidence="7" id="KW-1185">Reference proteome</keyword>
<dbReference type="GO" id="GO:0007155">
    <property type="term" value="P:cell adhesion"/>
    <property type="evidence" value="ECO:0007669"/>
    <property type="project" value="InterPro"/>
</dbReference>